<evidence type="ECO:0000313" key="5">
    <source>
        <dbReference type="EMBL" id="CCI26756.1"/>
    </source>
</evidence>
<dbReference type="Pfam" id="PF07691">
    <property type="entry name" value="PA14"/>
    <property type="match status" value="1"/>
</dbReference>
<dbReference type="PROSITE" id="PS51820">
    <property type="entry name" value="PA14"/>
    <property type="match status" value="1"/>
</dbReference>
<dbReference type="GO" id="GO:0071277">
    <property type="term" value="P:cellular response to calcium ion"/>
    <property type="evidence" value="ECO:0007669"/>
    <property type="project" value="TreeGrafter"/>
</dbReference>
<evidence type="ECO:0000259" key="4">
    <source>
        <dbReference type="PROSITE" id="PS51820"/>
    </source>
</evidence>
<dbReference type="SMART" id="SM00237">
    <property type="entry name" value="Calx_beta"/>
    <property type="match status" value="4"/>
</dbReference>
<evidence type="ECO:0000256" key="2">
    <source>
        <dbReference type="ARBA" id="ARBA00022737"/>
    </source>
</evidence>
<dbReference type="Gene3D" id="2.60.40.10">
    <property type="entry name" value="Immunoglobulins"/>
    <property type="match status" value="1"/>
</dbReference>
<dbReference type="InterPro" id="IPR037524">
    <property type="entry name" value="PA14/GLEYA"/>
</dbReference>
<accession>I4HXI2</accession>
<dbReference type="GO" id="GO:0004930">
    <property type="term" value="F:G protein-coupled receptor activity"/>
    <property type="evidence" value="ECO:0007669"/>
    <property type="project" value="InterPro"/>
</dbReference>
<keyword evidence="3" id="KW-0106">Calcium</keyword>
<evidence type="ECO:0000256" key="3">
    <source>
        <dbReference type="ARBA" id="ARBA00022837"/>
    </source>
</evidence>
<dbReference type="Pfam" id="PF05593">
    <property type="entry name" value="RHS_repeat"/>
    <property type="match status" value="1"/>
</dbReference>
<keyword evidence="1" id="KW-0732">Signal</keyword>
<feature type="domain" description="PA14" evidence="4">
    <location>
        <begin position="759"/>
        <end position="918"/>
    </location>
</feature>
<dbReference type="InterPro" id="IPR013783">
    <property type="entry name" value="Ig-like_fold"/>
</dbReference>
<keyword evidence="2" id="KW-0677">Repeat</keyword>
<dbReference type="InterPro" id="IPR026919">
    <property type="entry name" value="ADGRV1"/>
</dbReference>
<comment type="caution">
    <text evidence="5">The sequence shown here is derived from an EMBL/GenBank/DDBJ whole genome shotgun (WGS) entry which is preliminary data.</text>
</comment>
<reference evidence="5 6" key="1">
    <citation type="submission" date="2012-04" db="EMBL/GenBank/DDBJ databases">
        <authorList>
            <person name="Genoscope - CEA"/>
        </authorList>
    </citation>
    <scope>NUCLEOTIDE SEQUENCE [LARGE SCALE GENOMIC DNA]</scope>
    <source>
        <strain evidence="5 6">9808</strain>
    </source>
</reference>
<dbReference type="InterPro" id="IPR006530">
    <property type="entry name" value="YD"/>
</dbReference>
<dbReference type="InterPro" id="IPR011658">
    <property type="entry name" value="PA14_dom"/>
</dbReference>
<dbReference type="GO" id="GO:0001965">
    <property type="term" value="F:G-protein alpha-subunit binding"/>
    <property type="evidence" value="ECO:0007669"/>
    <property type="project" value="TreeGrafter"/>
</dbReference>
<dbReference type="PANTHER" id="PTHR46682:SF1">
    <property type="entry name" value="ADHESION G-PROTEIN COUPLED RECEPTOR V1"/>
    <property type="match status" value="1"/>
</dbReference>
<dbReference type="Proteomes" id="UP000005291">
    <property type="component" value="Unassembled WGS sequence"/>
</dbReference>
<dbReference type="GO" id="GO:0005737">
    <property type="term" value="C:cytoplasm"/>
    <property type="evidence" value="ECO:0007669"/>
    <property type="project" value="TreeGrafter"/>
</dbReference>
<dbReference type="SUPFAM" id="SSF49265">
    <property type="entry name" value="Fibronectin type III"/>
    <property type="match status" value="1"/>
</dbReference>
<dbReference type="SUPFAM" id="SSF56988">
    <property type="entry name" value="Anthrax protective antigen"/>
    <property type="match status" value="1"/>
</dbReference>
<name>I4HXI2_MICAE</name>
<proteinExistence type="predicted"/>
<dbReference type="InterPro" id="IPR038081">
    <property type="entry name" value="CalX-like_sf"/>
</dbReference>
<dbReference type="InterPro" id="IPR031325">
    <property type="entry name" value="RHS_repeat"/>
</dbReference>
<dbReference type="InterPro" id="IPR003644">
    <property type="entry name" value="Calx_beta"/>
</dbReference>
<sequence length="1682" mass="177879">MTTPLLPLLPSVYDVLFNFAQSDGFWANWQTAFGASYDVVKATELRQQWRSRNFSQLPLIEVVSGEVLGTANGAYSSSTNKIYLSESFLNTASPAAIVNVILEEIGHYVDAQINQVDSAGDEGAIFADSVQGKSLNAETLQVLKAEDDSGIINLNGQIITVEQSTNNLQTATGDGGLVVTVDEFGRFGSNSVGGQSAFYNPIGSKPSSSTTFRSFVALGILTNGSTGARTQLEPSASNNEVFTTVNSTNANSTFTIGGLQFQLKQTVQDTFNNTAIRTGSRLDQAYTITNSTTQTINFDLVRYVDGDLNFDGSISDGGGRIVQNGQEILFETDAGGTGQTDTTFFGISDIGGTIPTTNRWELDGFSSLLSNVLAGNSLRNTIVRGDSNSDLFIDAGSEYDVALALRNVFSLAPGQSTTYTTITRFGSGEAAQLDITPPTGGIGSLLATTIGNTINVTWSATDPSGIKNYDVFVSVNGGSFTQWQTNVTTTSAVYTGVVGSTYTFYSLATDNAGNEQSATTAPKTSTQVINPITLAISPISVNEDGTPNLVYTFTRSGNLSTSLTTNFSVGGTATFSTDYTQSGAATFTSTTGTVTFAANSTTATVTIDPTADTTIEPNETVILTLAAGTGYTVGTTTPVTGTINDDEPPIINLAVSPASVTEDGTTNLVYTFTRSGVTSNALTVNYTLGGTATLNTDYTRTGTNNTVTFAAGSSTATVTVDPTADTIVESNETVILTLAAGTGYTVGTTTAVTGTIFDLLSQGLKGQYYDGYFDDNLGFFSQQSPLLTRIDTNVNFLNDSTSWNLNTIPQLADLETFSSQWNGYINIPVTGNYTFYINSDDASYLFLDNATLAPTLTNITINNGGLHVEKEVSETVNLTAGLHNILLLYGENTVDNIMQFSWSSSDAKIAKQVVPSSALFNDDTNVTLPSITLAVSPSSVTEDGTTNLVYTVTRMGSTKNALTINYNLAGTATLNTDYTRTGTNNTVTFAAGSSTATVTVDPTADTTIEPNETVILTLAAGTGYTVGTTTPVTGTIVNDDTPSSPGTLSFGSPTFSINENGTPVTAVTVTRTGGSNGAVSATVKLTNGTATAPSDYNNNSITVNFANGEISKTVTVPIVNDTLPEPDETVQLILINPTSGATIGSQNTATLNIVDNDAAILITGFPQGSQGSNLGKSTIIISGQNFSPTDKISIISPTGTETLANQVYWVNKTEAWATFNLQGLATGQYDVKVMNGINIATSNDTFTVNNDPLGNLNIELSYPASGFVKVTYTNIGQTDLIAPLLRINATNATVNYPAENTISATLKQLLNLSLATSDNGLAGILAPGESGEFYFQYTPNGNGLINFTVNQVPANEVINWATIKAETRPDYSYIDTAAWDALWSNLTASLGTTAGQFQAVMAENANHLSQLGQETSDLTRLFAFEWKQAANTLTNVDLLSTTDVVDTAPGLSLSFNRTFYQSIAERYNLGTLGRGWSSQWDLRATTNSQGDVIIRSVGDLQRIFEKQTGDTYTGEGGATLTIVGGQYRLQEASGFISLFGSNGKLNYVEDTNGNRITLQYTNNNLTKLVHTNGDSLTLTYNAQGRINKITDSAGQATTYSYDTTGENLLSVTGVDGTITYTYDTGNVAAKKYSLLSVKSDLGYQRSFEYDNQGRLTKESSNGNTQTLTYSYDSVGGVTITDK</sequence>
<dbReference type="GO" id="GO:0016020">
    <property type="term" value="C:membrane"/>
    <property type="evidence" value="ECO:0007669"/>
    <property type="project" value="InterPro"/>
</dbReference>
<dbReference type="EMBL" id="CAIN01000249">
    <property type="protein sequence ID" value="CCI26756.1"/>
    <property type="molecule type" value="Genomic_DNA"/>
</dbReference>
<dbReference type="HOGENOM" id="CLU_005721_1_0_3"/>
<dbReference type="RefSeq" id="WP_004162318.1">
    <property type="nucleotide sequence ID" value="NZ_HE973595.1"/>
</dbReference>
<dbReference type="Pfam" id="PF03160">
    <property type="entry name" value="Calx-beta"/>
    <property type="match status" value="4"/>
</dbReference>
<dbReference type="NCBIfam" id="TIGR01643">
    <property type="entry name" value="YD_repeat_2x"/>
    <property type="match status" value="1"/>
</dbReference>
<dbReference type="SUPFAM" id="SSF141072">
    <property type="entry name" value="CalX-like"/>
    <property type="match status" value="3"/>
</dbReference>
<gene>
    <name evidence="5" type="ORF">MICAG_3220002</name>
</gene>
<dbReference type="Gene3D" id="2.60.40.2030">
    <property type="match status" value="4"/>
</dbReference>
<dbReference type="GO" id="GO:0010855">
    <property type="term" value="F:adenylate cyclase inhibitor activity"/>
    <property type="evidence" value="ECO:0007669"/>
    <property type="project" value="TreeGrafter"/>
</dbReference>
<evidence type="ECO:0000313" key="6">
    <source>
        <dbReference type="Proteomes" id="UP000005291"/>
    </source>
</evidence>
<evidence type="ECO:0000256" key="1">
    <source>
        <dbReference type="ARBA" id="ARBA00022729"/>
    </source>
</evidence>
<dbReference type="SMART" id="SM00758">
    <property type="entry name" value="PA14"/>
    <property type="match status" value="1"/>
</dbReference>
<dbReference type="PANTHER" id="PTHR46682">
    <property type="entry name" value="ADHESION G-PROTEIN COUPLED RECEPTOR V1"/>
    <property type="match status" value="1"/>
</dbReference>
<dbReference type="InterPro" id="IPR036116">
    <property type="entry name" value="FN3_sf"/>
</dbReference>
<protein>
    <submittedName>
        <fullName evidence="5">WapA protein (Modular protein)</fullName>
    </submittedName>
</protein>
<organism evidence="5 6">
    <name type="scientific">Microcystis aeruginosa PCC 9808</name>
    <dbReference type="NCBI Taxonomy" id="1160284"/>
    <lineage>
        <taxon>Bacteria</taxon>
        <taxon>Bacillati</taxon>
        <taxon>Cyanobacteriota</taxon>
        <taxon>Cyanophyceae</taxon>
        <taxon>Oscillatoriophycideae</taxon>
        <taxon>Chroococcales</taxon>
        <taxon>Microcystaceae</taxon>
        <taxon>Microcystis</taxon>
    </lineage>
</organism>